<gene>
    <name evidence="6" type="ORF">H7U19_05595</name>
</gene>
<dbReference type="PANTHER" id="PTHR32305">
    <property type="match status" value="1"/>
</dbReference>
<feature type="compositionally biased region" description="Basic and acidic residues" evidence="2">
    <location>
        <begin position="133"/>
        <end position="163"/>
    </location>
</feature>
<feature type="domain" description="Teneurin-like YD-shell" evidence="5">
    <location>
        <begin position="979"/>
        <end position="1422"/>
    </location>
</feature>
<dbReference type="Gene3D" id="2.180.10.10">
    <property type="entry name" value="RHS repeat-associated core"/>
    <property type="match status" value="4"/>
</dbReference>
<feature type="region of interest" description="Disordered" evidence="2">
    <location>
        <begin position="497"/>
        <end position="517"/>
    </location>
</feature>
<keyword evidence="3" id="KW-1133">Transmembrane helix</keyword>
<evidence type="ECO:0000256" key="2">
    <source>
        <dbReference type="SAM" id="MobiDB-lite"/>
    </source>
</evidence>
<name>A0A923KI42_9FLAO</name>
<organism evidence="6 7">
    <name type="scientific">Hyunsoonleella aquatilis</name>
    <dbReference type="NCBI Taxonomy" id="2762758"/>
    <lineage>
        <taxon>Bacteria</taxon>
        <taxon>Pseudomonadati</taxon>
        <taxon>Bacteroidota</taxon>
        <taxon>Flavobacteriia</taxon>
        <taxon>Flavobacteriales</taxon>
        <taxon>Flavobacteriaceae</taxon>
    </lineage>
</organism>
<dbReference type="InterPro" id="IPR006530">
    <property type="entry name" value="YD"/>
</dbReference>
<dbReference type="Proteomes" id="UP000656244">
    <property type="component" value="Unassembled WGS sequence"/>
</dbReference>
<evidence type="ECO:0000256" key="3">
    <source>
        <dbReference type="SAM" id="Phobius"/>
    </source>
</evidence>
<comment type="caution">
    <text evidence="6">The sequence shown here is derived from an EMBL/GenBank/DDBJ whole genome shotgun (WGS) entry which is preliminary data.</text>
</comment>
<evidence type="ECO:0000259" key="5">
    <source>
        <dbReference type="Pfam" id="PF25023"/>
    </source>
</evidence>
<dbReference type="NCBIfam" id="TIGR01643">
    <property type="entry name" value="YD_repeat_2x"/>
    <property type="match status" value="2"/>
</dbReference>
<reference evidence="6" key="1">
    <citation type="submission" date="2020-08" db="EMBL/GenBank/DDBJ databases">
        <title>Hyunsoonleella sp. strain SJ7 genome sequencing and assembly.</title>
        <authorList>
            <person name="Kim I."/>
        </authorList>
    </citation>
    <scope>NUCLEOTIDE SEQUENCE</scope>
    <source>
        <strain evidence="6">SJ7</strain>
    </source>
</reference>
<evidence type="ECO:0000313" key="7">
    <source>
        <dbReference type="Proteomes" id="UP000656244"/>
    </source>
</evidence>
<keyword evidence="1" id="KW-0677">Repeat</keyword>
<protein>
    <recommendedName>
        <fullName evidence="8">RHS repeat-associated core domain-containing protein</fullName>
    </recommendedName>
</protein>
<dbReference type="InterPro" id="IPR045351">
    <property type="entry name" value="DUF6531"/>
</dbReference>
<feature type="compositionally biased region" description="Polar residues" evidence="2">
    <location>
        <begin position="497"/>
        <end position="510"/>
    </location>
</feature>
<evidence type="ECO:0000313" key="6">
    <source>
        <dbReference type="EMBL" id="MBC3757869.1"/>
    </source>
</evidence>
<dbReference type="EMBL" id="JACNMF010000002">
    <property type="protein sequence ID" value="MBC3757869.1"/>
    <property type="molecule type" value="Genomic_DNA"/>
</dbReference>
<feature type="transmembrane region" description="Helical" evidence="3">
    <location>
        <begin position="1657"/>
        <end position="1679"/>
    </location>
</feature>
<keyword evidence="3" id="KW-0812">Transmembrane</keyword>
<evidence type="ECO:0000259" key="4">
    <source>
        <dbReference type="Pfam" id="PF20148"/>
    </source>
</evidence>
<feature type="region of interest" description="Disordered" evidence="2">
    <location>
        <begin position="97"/>
        <end position="163"/>
    </location>
</feature>
<feature type="domain" description="DUF6531" evidence="4">
    <location>
        <begin position="164"/>
        <end position="229"/>
    </location>
</feature>
<evidence type="ECO:0008006" key="8">
    <source>
        <dbReference type="Google" id="ProtNLM"/>
    </source>
</evidence>
<feature type="compositionally biased region" description="Polar residues" evidence="2">
    <location>
        <begin position="123"/>
        <end position="132"/>
    </location>
</feature>
<proteinExistence type="predicted"/>
<feature type="transmembrane region" description="Helical" evidence="3">
    <location>
        <begin position="1611"/>
        <end position="1637"/>
    </location>
</feature>
<dbReference type="Pfam" id="PF20148">
    <property type="entry name" value="DUF6531"/>
    <property type="match status" value="1"/>
</dbReference>
<feature type="transmembrane region" description="Helical" evidence="3">
    <location>
        <begin position="1584"/>
        <end position="1604"/>
    </location>
</feature>
<evidence type="ECO:0000256" key="1">
    <source>
        <dbReference type="ARBA" id="ARBA00022737"/>
    </source>
</evidence>
<dbReference type="PANTHER" id="PTHR32305:SF15">
    <property type="entry name" value="PROTEIN RHSA-RELATED"/>
    <property type="match status" value="1"/>
</dbReference>
<feature type="compositionally biased region" description="Acidic residues" evidence="2">
    <location>
        <begin position="97"/>
        <end position="107"/>
    </location>
</feature>
<keyword evidence="3" id="KW-0472">Membrane</keyword>
<accession>A0A923KI42</accession>
<keyword evidence="7" id="KW-1185">Reference proteome</keyword>
<sequence>MLKLDEEVNNSFTYDSVVYSQDNIHEFEFNGDCHFLGFLNALIDANPNAILSSNASYMEIKAECDRLNRESEEFKQTINSILKPIDEILDQADELFDDSSNPEEEDSSDKQGVGDFKDRANVEITNVTLTEKNTTDNDVERPPEGKPHPEVSQEEANEKTKTADPVDIFNGSFYINEIDLEIPNTTIPLVVIRSYRSGVSAYGAFGWNWDHNYNIYLRELNDGNVAVWRNLSESVFKTTGTGFDSPTGLFEKLERHPSIPQVYILYQKGGIELHFARPSFWSDAERIPIDKIIDRSGNTINFEYGSEDNLLKVTDNVGRYISFNYDACGIITSIRDTSGRTFEYVHNEETKHLICVKSPPTTDFPKGMVKSYHYDSPHLPPKLKHNIVRVEDSEGNVYLENKYEDDPSSQFFGRIKEQLYGGYLFQFRHTQLQWVPPIQENINFPAHRVEVMNPDFGLETYTFNYKGDLLDRRYRLNKDRTFRVAAWQYEYDSQGNTKLTANPDGSQVINTHDDLNPDPRMRNNLLQTEITASPLSPAPSRVIFQANYHPLYQQVTEIKNETGATTELKYDFNLYPGDPDNKGNLIEVHEPEVTLPDGSTQQSITKFEYYSYGALEKKIAPDGTVIEYEYGSSGITNQRLIATIQDRRGLNIRTQFGYNMYGFQNKIIDPLGRVTDLNINALGLTEEIEIPEVHGSRAKTTFHYDGDKNIVRTKSPLGSYSGSGVSDGFIEHKIIREVLGYPIQYIAGSNTDESRTVNICNDFRGFALETIFPNESRDEITIDERGLPLRQTVKGDASELKTINQYDRSGKLVSSTSPIGAITFYKYDGFSRLKEAKYPNNTTQIYNWLPNNLLESVEIVGDDGSGTTRTLSFASYEYDNKGRKIKDIVRVFEDDYTTYNEVITQYYFDLNNRIEKIIGNRNEKTIYVYDGLGRIEKIIDPEENEVRYTYDNNGNVLRTDEFHKKSDGSVINYYKELMYDDRNRLIAVIEPDGTSTITEYDDNNNVVSNTDLNGVRTLFQYNSHLEKIKEILDPTGLNIIHEWKRDNMSQVTEYIDPTGQSSFYTYDRLNREILTQFPTGYNKSSNYNSIGQLERETFASGIELKYDYDLTGRLNMMSHITGPSSIEPISTHTFKYDGLDRIIKASNGTTDVLRRFDSINRLLSEQMFGKTLSHQFNDNTGTTDKIWPDGRIERFETNLVGTLTSIKEIAHGVLGDRINDIAYFEHLGSFALSKSNIYDSVFNTENIYDERKRLINSTSQNSSVTICERNNRFDTGNRKRIESSQGLINKINYFEYDNRNRLSLSRKNFSLPLPMAFSQSEQNRIISDAISASSGSDEQLYNYNEADARTEHVLTSGISKSYAYDSGHKLSNDGTLNYAFNADGVMHSDDELTYKADSFGRIIEILERGTVKCQIKYDAFMRPCVVWEEGSGEIERNYLGGFVHMESQGSDIQKQISLLPGTGIPLGYHIDGQSVITFFNERFNLIGILDSNGQIIEHIDYDDFGFPKLFDSSGTELARSLLNVNPVFGGQEYISSVNKYLSKFRLMNPDSATYLSPDSYRYIDSSSLYVYCIQDPINKIDSDGSFVILGTALIGAGISAAANWDKSGTDFWVAVGAGALSGAVMGSGLGLVSFAAGGAIGGAITGAYESSKNSENIFRGAISGAAIGAAAAMVGGAVGQKVSTLAASRIASSNLFANVASKVSSATGRKISSFAITQAEQYTSVSVGGFTGGYAEGVTTNSLGITIQGINPASHWDSILVDSLDYAKFGAVAGVGGKAAVQSTGYILQNSNGGMLGFEGEFYVKNHIRKPINKNHHIPNSNNNPKNAKLPDFIDETYIGEVKNTSRIPSMNAQTNQLRSINDYANKLGITPELWVRPGNRPSNRHSVVKEGNFNIKEIPQITIPQYISPNKLVETKSK</sequence>
<dbReference type="InterPro" id="IPR050708">
    <property type="entry name" value="T6SS_VgrG/RHS"/>
</dbReference>
<dbReference type="Pfam" id="PF25023">
    <property type="entry name" value="TEN_YD-shell"/>
    <property type="match status" value="1"/>
</dbReference>
<dbReference type="InterPro" id="IPR056823">
    <property type="entry name" value="TEN-like_YD-shell"/>
</dbReference>